<name>A0A6V1MKA8_HETAK</name>
<reference evidence="1" key="1">
    <citation type="submission" date="2021-01" db="EMBL/GenBank/DDBJ databases">
        <authorList>
            <person name="Corre E."/>
            <person name="Pelletier E."/>
            <person name="Niang G."/>
            <person name="Scheremetjew M."/>
            <person name="Finn R."/>
            <person name="Kale V."/>
            <person name="Holt S."/>
            <person name="Cochrane G."/>
            <person name="Meng A."/>
            <person name="Brown T."/>
            <person name="Cohen L."/>
        </authorList>
    </citation>
    <scope>NUCLEOTIDE SEQUENCE</scope>
    <source>
        <strain evidence="1">CCMP3107</strain>
    </source>
</reference>
<dbReference type="EMBL" id="HBIU01019646">
    <property type="protein sequence ID" value="CAE0630427.1"/>
    <property type="molecule type" value="Transcribed_RNA"/>
</dbReference>
<proteinExistence type="predicted"/>
<evidence type="ECO:0000313" key="1">
    <source>
        <dbReference type="EMBL" id="CAE0630427.1"/>
    </source>
</evidence>
<dbReference type="AlphaFoldDB" id="A0A6V1MKA8"/>
<protein>
    <submittedName>
        <fullName evidence="1">Uncharacterized protein</fullName>
    </submittedName>
</protein>
<accession>A0A6V1MKA8</accession>
<organism evidence="1">
    <name type="scientific">Heterosigma akashiwo</name>
    <name type="common">Chromophytic alga</name>
    <name type="synonym">Heterosigma carterae</name>
    <dbReference type="NCBI Taxonomy" id="2829"/>
    <lineage>
        <taxon>Eukaryota</taxon>
        <taxon>Sar</taxon>
        <taxon>Stramenopiles</taxon>
        <taxon>Ochrophyta</taxon>
        <taxon>Raphidophyceae</taxon>
        <taxon>Chattonellales</taxon>
        <taxon>Chattonellaceae</taxon>
        <taxon>Heterosigma</taxon>
    </lineage>
</organism>
<gene>
    <name evidence="1" type="ORF">HAKA00212_LOCUS9123</name>
</gene>
<sequence length="99" mass="10872">MGQTNTRVYTPHVSRDIFFSSPLVADIVTAATVGKRRRVLLVQFLQPLCPQLLRMHFVGQPCDQVVLLPQPGLGVSIQVAELLLVVGLDAVQKFPVPLI</sequence>